<dbReference type="AlphaFoldDB" id="A0A9Y1BJZ7"/>
<dbReference type="EMBL" id="CP084166">
    <property type="protein sequence ID" value="UJG40130.1"/>
    <property type="molecule type" value="Genomic_DNA"/>
</dbReference>
<sequence length="220" mass="25281">MSQYVSPPAIIVYIYDLVNGTLRADPENPFQMAILTKNGELIERVRIVGTIIDKYHSEGMEGKKDYTMLSVDDGTGVIAVKAWELSAAELNRFEKGEQIDVIGKPRGNDEEIFILPEIPMKVENIDKEIYLRLVRAKRYTKKGMKIKEEKQTFEESEEQESLNKITAEVLILLQETDDALSMEEILDKIGEEREKVEKAIQTLIKNGDIYEPKKYYFKAI</sequence>
<dbReference type="PANTHER" id="PTHR13989:SF16">
    <property type="entry name" value="REPLICATION PROTEIN A2"/>
    <property type="match status" value="1"/>
</dbReference>
<dbReference type="SUPFAM" id="SSF50249">
    <property type="entry name" value="Nucleic acid-binding proteins"/>
    <property type="match status" value="1"/>
</dbReference>
<dbReference type="InterPro" id="IPR036388">
    <property type="entry name" value="WH-like_DNA-bd_sf"/>
</dbReference>
<gene>
    <name evidence="2" type="ORF">K9W45_09820</name>
</gene>
<organism evidence="2">
    <name type="scientific">Candidatus Heimdallarchaeum aukensis</name>
    <dbReference type="NCBI Taxonomy" id="2876573"/>
    <lineage>
        <taxon>Archaea</taxon>
        <taxon>Promethearchaeati</taxon>
        <taxon>Candidatus Heimdallarchaeota</taxon>
        <taxon>Candidatus Heimdallarchaeia (ex Rinke et al. 2021) (nom. nud.)</taxon>
        <taxon>Candidatus Heimdallarchaeales</taxon>
        <taxon>Candidatus Heimdallarchaeaceae</taxon>
        <taxon>Candidatus Heimdallarchaeum</taxon>
    </lineage>
</organism>
<dbReference type="Gene3D" id="2.40.50.140">
    <property type="entry name" value="Nucleic acid-binding proteins"/>
    <property type="match status" value="1"/>
</dbReference>
<keyword evidence="1" id="KW-0238">DNA-binding</keyword>
<name>A0A9Y1BJZ7_9ARCH</name>
<dbReference type="InterPro" id="IPR040260">
    <property type="entry name" value="RFA2-like"/>
</dbReference>
<dbReference type="PANTHER" id="PTHR13989">
    <property type="entry name" value="REPLICATION PROTEIN A-RELATED"/>
    <property type="match status" value="1"/>
</dbReference>
<dbReference type="Gene3D" id="1.10.10.10">
    <property type="entry name" value="Winged helix-like DNA-binding domain superfamily/Winged helix DNA-binding domain"/>
    <property type="match status" value="1"/>
</dbReference>
<evidence type="ECO:0000256" key="1">
    <source>
        <dbReference type="ARBA" id="ARBA00023125"/>
    </source>
</evidence>
<evidence type="ECO:0008006" key="3">
    <source>
        <dbReference type="Google" id="ProtNLM"/>
    </source>
</evidence>
<dbReference type="InterPro" id="IPR012340">
    <property type="entry name" value="NA-bd_OB-fold"/>
</dbReference>
<accession>A0A9Y1BJZ7</accession>
<proteinExistence type="predicted"/>
<reference evidence="2" key="1">
    <citation type="journal article" date="2022" name="Nat. Microbiol.">
        <title>Unique mobile elements and scalable gene flow at the prokaryote-eukaryote boundary revealed by circularized Asgard archaea genomes.</title>
        <authorList>
            <person name="Wu F."/>
            <person name="Speth D.R."/>
            <person name="Philosof A."/>
            <person name="Cremiere A."/>
            <person name="Narayanan A."/>
            <person name="Barco R.A."/>
            <person name="Connon S.A."/>
            <person name="Amend J.P."/>
            <person name="Antoshechkin I.A."/>
            <person name="Orphan V.J."/>
        </authorList>
    </citation>
    <scope>NUCLEOTIDE SEQUENCE</scope>
    <source>
        <strain evidence="2">PM71</strain>
    </source>
</reference>
<protein>
    <recommendedName>
        <fullName evidence="3">OB domain-containing protein</fullName>
    </recommendedName>
</protein>
<evidence type="ECO:0000313" key="2">
    <source>
        <dbReference type="EMBL" id="UJG40130.1"/>
    </source>
</evidence>
<dbReference type="Proteomes" id="UP001201020">
    <property type="component" value="Chromosome"/>
</dbReference>
<dbReference type="GO" id="GO:0003677">
    <property type="term" value="F:DNA binding"/>
    <property type="evidence" value="ECO:0007669"/>
    <property type="project" value="UniProtKB-KW"/>
</dbReference>